<dbReference type="SUPFAM" id="SSF88713">
    <property type="entry name" value="Glycoside hydrolase/deacetylase"/>
    <property type="match status" value="1"/>
</dbReference>
<dbReference type="InterPro" id="IPR011330">
    <property type="entry name" value="Glyco_hydro/deAcase_b/a-brl"/>
</dbReference>
<dbReference type="GO" id="GO:0016810">
    <property type="term" value="F:hydrolase activity, acting on carbon-nitrogen (but not peptide) bonds"/>
    <property type="evidence" value="ECO:0007669"/>
    <property type="project" value="InterPro"/>
</dbReference>
<evidence type="ECO:0000313" key="3">
    <source>
        <dbReference type="EMBL" id="MBB5038454.1"/>
    </source>
</evidence>
<name>A0A7W7YLS0_9BACT</name>
<dbReference type="Gene3D" id="3.20.20.370">
    <property type="entry name" value="Glycoside hydrolase/deacetylase"/>
    <property type="match status" value="1"/>
</dbReference>
<keyword evidence="1" id="KW-1133">Transmembrane helix</keyword>
<keyword evidence="1" id="KW-0812">Transmembrane</keyword>
<keyword evidence="1" id="KW-0472">Membrane</keyword>
<proteinExistence type="predicted"/>
<evidence type="ECO:0000313" key="4">
    <source>
        <dbReference type="Proteomes" id="UP000534294"/>
    </source>
</evidence>
<reference evidence="3 4" key="1">
    <citation type="submission" date="2020-08" db="EMBL/GenBank/DDBJ databases">
        <title>Genomic Encyclopedia of Type Strains, Phase IV (KMG-IV): sequencing the most valuable type-strain genomes for metagenomic binning, comparative biology and taxonomic classification.</title>
        <authorList>
            <person name="Goeker M."/>
        </authorList>
    </citation>
    <scope>NUCLEOTIDE SEQUENCE [LARGE SCALE GENOMIC DNA]</scope>
    <source>
        <strain evidence="3 4">DSM 12251</strain>
    </source>
</reference>
<dbReference type="RefSeq" id="WP_184209281.1">
    <property type="nucleotide sequence ID" value="NZ_JACHIF010000005.1"/>
</dbReference>
<dbReference type="GO" id="GO:0005975">
    <property type="term" value="P:carbohydrate metabolic process"/>
    <property type="evidence" value="ECO:0007669"/>
    <property type="project" value="InterPro"/>
</dbReference>
<dbReference type="CDD" id="cd10917">
    <property type="entry name" value="CE4_NodB_like_6s_7s"/>
    <property type="match status" value="1"/>
</dbReference>
<dbReference type="EMBL" id="JACHIF010000005">
    <property type="protein sequence ID" value="MBB5038454.1"/>
    <property type="molecule type" value="Genomic_DNA"/>
</dbReference>
<keyword evidence="4" id="KW-1185">Reference proteome</keyword>
<feature type="domain" description="NodB homology" evidence="2">
    <location>
        <begin position="80"/>
        <end position="259"/>
    </location>
</feature>
<protein>
    <submittedName>
        <fullName evidence="3">Peptidoglycan/xylan/chitin deacetylase (PgdA/CDA1 family)</fullName>
    </submittedName>
</protein>
<accession>A0A7W7YLS0</accession>
<dbReference type="Proteomes" id="UP000534294">
    <property type="component" value="Unassembled WGS sequence"/>
</dbReference>
<dbReference type="InterPro" id="IPR002509">
    <property type="entry name" value="NODB_dom"/>
</dbReference>
<dbReference type="PROSITE" id="PS51677">
    <property type="entry name" value="NODB"/>
    <property type="match status" value="1"/>
</dbReference>
<comment type="caution">
    <text evidence="3">The sequence shown here is derived from an EMBL/GenBank/DDBJ whole genome shotgun (WGS) entry which is preliminary data.</text>
</comment>
<dbReference type="AlphaFoldDB" id="A0A7W7YLS0"/>
<gene>
    <name evidence="3" type="ORF">HNQ64_002717</name>
</gene>
<dbReference type="PANTHER" id="PTHR10587:SF137">
    <property type="entry name" value="4-DEOXY-4-FORMAMIDO-L-ARABINOSE-PHOSPHOUNDECAPRENOL DEFORMYLASE ARND-RELATED"/>
    <property type="match status" value="1"/>
</dbReference>
<dbReference type="PANTHER" id="PTHR10587">
    <property type="entry name" value="GLYCOSYL TRANSFERASE-RELATED"/>
    <property type="match status" value="1"/>
</dbReference>
<dbReference type="InterPro" id="IPR050248">
    <property type="entry name" value="Polysacc_deacetylase_ArnD"/>
</dbReference>
<feature type="transmembrane region" description="Helical" evidence="1">
    <location>
        <begin position="20"/>
        <end position="39"/>
    </location>
</feature>
<organism evidence="3 4">
    <name type="scientific">Prosthecobacter dejongeii</name>
    <dbReference type="NCBI Taxonomy" id="48465"/>
    <lineage>
        <taxon>Bacteria</taxon>
        <taxon>Pseudomonadati</taxon>
        <taxon>Verrucomicrobiota</taxon>
        <taxon>Verrucomicrobiia</taxon>
        <taxon>Verrucomicrobiales</taxon>
        <taxon>Verrucomicrobiaceae</taxon>
        <taxon>Prosthecobacter</taxon>
    </lineage>
</organism>
<sequence>MALPIPEQPEACRRENARRFIVSLLPATACTACLLTGQWGWALGIFWTTFFLIGYGSIVPRVRLFGPHVSQLPAEQAAQGQVWITVDDGPDPTTTPLLLDLLDRYQAKAGFFLIGAKAARHPELVREIAQRGHLIGNHSQTHPAGRFWSLRPARMWQEVAGCQQTLTQILGEKPRWFRPPVGHHNLFLAPPLRALGLTMAIWNCRGFDGVIKDPQLILRLIARSLKPGAIILVHDGPANCVEVLGGTLRLLATRGLQAALPPSLQPASPPPRLEPS</sequence>
<dbReference type="Pfam" id="PF01522">
    <property type="entry name" value="Polysacc_deac_1"/>
    <property type="match status" value="1"/>
</dbReference>
<evidence type="ECO:0000259" key="2">
    <source>
        <dbReference type="PROSITE" id="PS51677"/>
    </source>
</evidence>
<evidence type="ECO:0000256" key="1">
    <source>
        <dbReference type="SAM" id="Phobius"/>
    </source>
</evidence>